<accession>A0A845MGU2</accession>
<dbReference type="OrthoDB" id="8479549at2"/>
<organism evidence="2 3">
    <name type="scientific">Sneathiella chungangensis</name>
    <dbReference type="NCBI Taxonomy" id="1418234"/>
    <lineage>
        <taxon>Bacteria</taxon>
        <taxon>Pseudomonadati</taxon>
        <taxon>Pseudomonadota</taxon>
        <taxon>Alphaproteobacteria</taxon>
        <taxon>Sneathiellales</taxon>
        <taxon>Sneathiellaceae</taxon>
        <taxon>Sneathiella</taxon>
    </lineage>
</organism>
<proteinExistence type="predicted"/>
<evidence type="ECO:0000256" key="1">
    <source>
        <dbReference type="SAM" id="MobiDB-lite"/>
    </source>
</evidence>
<evidence type="ECO:0000313" key="2">
    <source>
        <dbReference type="EMBL" id="MZR23039.1"/>
    </source>
</evidence>
<feature type="region of interest" description="Disordered" evidence="1">
    <location>
        <begin position="166"/>
        <end position="217"/>
    </location>
</feature>
<feature type="compositionally biased region" description="Polar residues" evidence="1">
    <location>
        <begin position="178"/>
        <end position="190"/>
    </location>
</feature>
<feature type="region of interest" description="Disordered" evidence="1">
    <location>
        <begin position="232"/>
        <end position="252"/>
    </location>
</feature>
<keyword evidence="3" id="KW-1185">Reference proteome</keyword>
<comment type="caution">
    <text evidence="2">The sequence shown here is derived from an EMBL/GenBank/DDBJ whole genome shotgun (WGS) entry which is preliminary data.</text>
</comment>
<dbReference type="EMBL" id="WTVA01000014">
    <property type="protein sequence ID" value="MZR23039.1"/>
    <property type="molecule type" value="Genomic_DNA"/>
</dbReference>
<evidence type="ECO:0000313" key="3">
    <source>
        <dbReference type="Proteomes" id="UP000445696"/>
    </source>
</evidence>
<feature type="region of interest" description="Disordered" evidence="1">
    <location>
        <begin position="1"/>
        <end position="51"/>
    </location>
</feature>
<dbReference type="Proteomes" id="UP000445696">
    <property type="component" value="Unassembled WGS sequence"/>
</dbReference>
<reference evidence="2 3" key="1">
    <citation type="journal article" date="2014" name="Int. J. Syst. Evol. Microbiol.">
        <title>Sneathiella chungangensis sp. nov., isolated from a marine sand, and emended description of the genus Sneathiella.</title>
        <authorList>
            <person name="Siamphan C."/>
            <person name="Kim H."/>
            <person name="Lee J.S."/>
            <person name="Kim W."/>
        </authorList>
    </citation>
    <scope>NUCLEOTIDE SEQUENCE [LARGE SCALE GENOMIC DNA]</scope>
    <source>
        <strain evidence="2 3">KCTC 32476</strain>
    </source>
</reference>
<dbReference type="AlphaFoldDB" id="A0A845MGU2"/>
<dbReference type="RefSeq" id="WP_161339520.1">
    <property type="nucleotide sequence ID" value="NZ_WTVA01000014.1"/>
</dbReference>
<sequence>MSGLRSTSGVPPALAGTATSPSSGQGPVAPASPATPAGQESGLPAGTAPPKAAAPVLSEDMLVNAIVMAKSTSENVILHTAFGNFRITTPTPLTVGSHIVFEVTELQDIIMARLLVLNGKDLAPPLEVRLLPTVEKALSTAEGYIKAGQLHPAELKSGLQNLTAAISPGVKSGPEPTAQGTPAQTTSSAATLPPSPKNATLVAPNGATGVQADSAPRANPQGLAVYQRYHSPSLTPAKGHTTGSPATGQGPAAAPNQIFEAEIFSARARESAGNATDRISLASGEKINLIVRPQQSGGTLQPRGDIFQGTVIALARMPNSNGFSRVTLQTPMGMISYNTSAPPTAGTNVQFAIADEIAVFPLPGSEIQQPGAHQPKLALMGEWHNLREALNLVARQDPIVAQTVISQMMPQANAQLSNALLFFMAALNLGSIEKWLGQEFTQALRAAGRTPLLQALDDDFSTFSRLQNEAGGQDWKSLNFPFFDGSNLRQVRMFYRQRQGNDDMVAGEETTRFVIELNLSKSGQMQLDGLFKRQQFNLAIRSHKDVPEDMRLHIGKLFNEHMEISGLKGQLIFKTTTPFPIDPLAEWERGNEPESQA</sequence>
<protein>
    <submittedName>
        <fullName evidence="2">Uncharacterized protein</fullName>
    </submittedName>
</protein>
<name>A0A845MGU2_9PROT</name>
<gene>
    <name evidence="2" type="ORF">GQF03_11945</name>
</gene>